<dbReference type="InterPro" id="IPR013078">
    <property type="entry name" value="His_Pase_superF_clade-1"/>
</dbReference>
<reference evidence="1" key="1">
    <citation type="journal article" date="2021" name="Polymers (Basel)">
        <title>Highly Stretchable Bacterial Cellulose Produced by Komagataeibacter hansenii SI1.</title>
        <authorList>
            <person name="Cielecka I."/>
            <person name="Ryngajllo M."/>
            <person name="Maniukiewicz W."/>
            <person name="Bielecki S."/>
        </authorList>
    </citation>
    <scope>NUCLEOTIDE SEQUENCE</scope>
    <source>
        <strain evidence="1">SI1</strain>
    </source>
</reference>
<dbReference type="InterPro" id="IPR029033">
    <property type="entry name" value="His_PPase_superfam"/>
</dbReference>
<comment type="caution">
    <text evidence="1">The sequence shown here is derived from an EMBL/GenBank/DDBJ whole genome shotgun (WGS) entry which is preliminary data.</text>
</comment>
<dbReference type="Proteomes" id="UP001202887">
    <property type="component" value="Unassembled WGS sequence"/>
</dbReference>
<sequence>MDQPPASLVDWLRTAKIGNLISSSLPRAIQSADAVAPGKAKSDPLFNEAAIAIPSVPFRMHSTAWTSVGRILWLLGRTTGENFIDFRFRAQAATDALMASAAVANTVLVGHGWMNRTIGKELRRRGFSLQQQVRHGYWSRTSFTR</sequence>
<dbReference type="Gene3D" id="3.40.50.1240">
    <property type="entry name" value="Phosphoglycerate mutase-like"/>
    <property type="match status" value="1"/>
</dbReference>
<reference evidence="1" key="2">
    <citation type="submission" date="2022-03" db="EMBL/GenBank/DDBJ databases">
        <authorList>
            <person name="Ryngajllo M."/>
            <person name="Jacek P."/>
            <person name="Kubiak K."/>
        </authorList>
    </citation>
    <scope>NUCLEOTIDE SEQUENCE</scope>
    <source>
        <strain evidence="1">SI1</strain>
    </source>
</reference>
<dbReference type="Pfam" id="PF00300">
    <property type="entry name" value="His_Phos_1"/>
    <property type="match status" value="1"/>
</dbReference>
<protein>
    <submittedName>
        <fullName evidence="1">Histidine phosphatase family protein</fullName>
    </submittedName>
</protein>
<organism evidence="1 2">
    <name type="scientific">Novacetimonas hansenii</name>
    <name type="common">Komagataeibacter hansenii</name>
    <dbReference type="NCBI Taxonomy" id="436"/>
    <lineage>
        <taxon>Bacteria</taxon>
        <taxon>Pseudomonadati</taxon>
        <taxon>Pseudomonadota</taxon>
        <taxon>Alphaproteobacteria</taxon>
        <taxon>Acetobacterales</taxon>
        <taxon>Acetobacteraceae</taxon>
        <taxon>Novacetimonas</taxon>
    </lineage>
</organism>
<dbReference type="AlphaFoldDB" id="A0AAW5EQ71"/>
<proteinExistence type="predicted"/>
<gene>
    <name evidence="1" type="ORF">K1W68_02885</name>
</gene>
<evidence type="ECO:0000313" key="1">
    <source>
        <dbReference type="EMBL" id="MCJ8352942.1"/>
    </source>
</evidence>
<dbReference type="SUPFAM" id="SSF53254">
    <property type="entry name" value="Phosphoglycerate mutase-like"/>
    <property type="match status" value="1"/>
</dbReference>
<dbReference type="RefSeq" id="WP_247066256.1">
    <property type="nucleotide sequence ID" value="NZ_CP094849.1"/>
</dbReference>
<name>A0AAW5EQ71_NOVHA</name>
<dbReference type="EMBL" id="JAIBCX010000004">
    <property type="protein sequence ID" value="MCJ8352942.1"/>
    <property type="molecule type" value="Genomic_DNA"/>
</dbReference>
<evidence type="ECO:0000313" key="2">
    <source>
        <dbReference type="Proteomes" id="UP001202887"/>
    </source>
</evidence>
<accession>A0AAW5EQ71</accession>